<evidence type="ECO:0000313" key="9">
    <source>
        <dbReference type="Proteomes" id="UP000317593"/>
    </source>
</evidence>
<comment type="cofactor">
    <cofactor evidence="1 6 7">
        <name>pyridoxal 5'-phosphate</name>
        <dbReference type="ChEBI" id="CHEBI:597326"/>
    </cofactor>
</comment>
<sequence length="472" mass="54182">MDVHEFRKHAHRLIDWMADYFEEVEDYPVKPDVQPGDILRQLPDKAPDQAESFEALFEDFKTVIMPGITHWESPNFMGYFPANKSYPSVLAEMLTATLGAQCMSWLTSPAATELEEQVMIWLRKAIGLPELFTGVIQGTASTSTLCALLMARERITGFGVNESGFPKEETFTVYCSSETHSSIEKDVKIAGFGRQHLRKVPVDDDYAMQPEALEQAIREDLEHGYKPAAVVATIGTTGSTAIDPLQQIGNICTRYDIFLHVDAAYAGTALLLPEMRWMSRGIEQANSFVFNPHKWMFTNFDCSAFYVQDEALLVRTFEITPEYLKTPEDQRVKNYRDWGIPLGRRFRALKLWFVLRSFGIEGLQQKIRRHIAMARQLAETIKQHRDFEMLAPIPLNTICFRFHPDHIDDEEKLDELNEMLLSRIQESGKLFLTHTRLQDRYTIRIVPGNTNLEQRHIDQAWTLIKETAGDLI</sequence>
<dbReference type="GO" id="GO:0005737">
    <property type="term" value="C:cytoplasm"/>
    <property type="evidence" value="ECO:0007669"/>
    <property type="project" value="TreeGrafter"/>
</dbReference>
<evidence type="ECO:0000256" key="7">
    <source>
        <dbReference type="RuleBase" id="RU000382"/>
    </source>
</evidence>
<evidence type="ECO:0000256" key="4">
    <source>
        <dbReference type="ARBA" id="ARBA00022898"/>
    </source>
</evidence>
<dbReference type="Proteomes" id="UP000317593">
    <property type="component" value="Unassembled WGS sequence"/>
</dbReference>
<protein>
    <submittedName>
        <fullName evidence="8">Aromatic-L-amino-acid decarboxylase</fullName>
    </submittedName>
</protein>
<dbReference type="AlphaFoldDB" id="A0A521E3J1"/>
<dbReference type="GO" id="GO:0006520">
    <property type="term" value="P:amino acid metabolic process"/>
    <property type="evidence" value="ECO:0007669"/>
    <property type="project" value="InterPro"/>
</dbReference>
<evidence type="ECO:0000256" key="3">
    <source>
        <dbReference type="ARBA" id="ARBA00022793"/>
    </source>
</evidence>
<dbReference type="InterPro" id="IPR015421">
    <property type="entry name" value="PyrdxlP-dep_Trfase_major"/>
</dbReference>
<dbReference type="GO" id="GO:0019752">
    <property type="term" value="P:carboxylic acid metabolic process"/>
    <property type="evidence" value="ECO:0007669"/>
    <property type="project" value="InterPro"/>
</dbReference>
<accession>A0A521E3J1</accession>
<dbReference type="EMBL" id="FXTH01000013">
    <property type="protein sequence ID" value="SMO78503.1"/>
    <property type="molecule type" value="Genomic_DNA"/>
</dbReference>
<dbReference type="OrthoDB" id="9803665at2"/>
<dbReference type="PRINTS" id="PR00800">
    <property type="entry name" value="YHDCRBOXLASE"/>
</dbReference>
<dbReference type="Gene3D" id="1.20.1340.10">
    <property type="entry name" value="dopa decarboxylase, N-terminal domain"/>
    <property type="match status" value="1"/>
</dbReference>
<proteinExistence type="inferred from homology"/>
<dbReference type="InterPro" id="IPR015422">
    <property type="entry name" value="PyrdxlP-dep_Trfase_small"/>
</dbReference>
<keyword evidence="5 7" id="KW-0456">Lyase</keyword>
<dbReference type="Gene3D" id="3.90.1150.10">
    <property type="entry name" value="Aspartate Aminotransferase, domain 1"/>
    <property type="match status" value="1"/>
</dbReference>
<dbReference type="RefSeq" id="WP_142715231.1">
    <property type="nucleotide sequence ID" value="NZ_FXTH01000013.1"/>
</dbReference>
<dbReference type="PANTHER" id="PTHR11999:SF70">
    <property type="entry name" value="MIP05841P"/>
    <property type="match status" value="1"/>
</dbReference>
<dbReference type="InterPro" id="IPR015424">
    <property type="entry name" value="PyrdxlP-dep_Trfase"/>
</dbReference>
<dbReference type="InterPro" id="IPR010977">
    <property type="entry name" value="Aromatic_deC"/>
</dbReference>
<comment type="similarity">
    <text evidence="2 7">Belongs to the group II decarboxylase family.</text>
</comment>
<dbReference type="GO" id="GO:0030170">
    <property type="term" value="F:pyridoxal phosphate binding"/>
    <property type="evidence" value="ECO:0007669"/>
    <property type="project" value="InterPro"/>
</dbReference>
<dbReference type="InterPro" id="IPR002129">
    <property type="entry name" value="PyrdxlP-dep_de-COase"/>
</dbReference>
<evidence type="ECO:0000256" key="1">
    <source>
        <dbReference type="ARBA" id="ARBA00001933"/>
    </source>
</evidence>
<name>A0A521E3J1_9BACT</name>
<dbReference type="PANTHER" id="PTHR11999">
    <property type="entry name" value="GROUP II PYRIDOXAL-5-PHOSPHATE DECARBOXYLASE"/>
    <property type="match status" value="1"/>
</dbReference>
<reference evidence="8 9" key="1">
    <citation type="submission" date="2017-05" db="EMBL/GenBank/DDBJ databases">
        <authorList>
            <person name="Varghese N."/>
            <person name="Submissions S."/>
        </authorList>
    </citation>
    <scope>NUCLEOTIDE SEQUENCE [LARGE SCALE GENOMIC DNA]</scope>
    <source>
        <strain evidence="8 9">DSM 21194</strain>
    </source>
</reference>
<evidence type="ECO:0000256" key="6">
    <source>
        <dbReference type="PIRSR" id="PIRSR602129-50"/>
    </source>
</evidence>
<keyword evidence="3" id="KW-0210">Decarboxylase</keyword>
<evidence type="ECO:0000256" key="5">
    <source>
        <dbReference type="ARBA" id="ARBA00023239"/>
    </source>
</evidence>
<evidence type="ECO:0000313" key="8">
    <source>
        <dbReference type="EMBL" id="SMO78503.1"/>
    </source>
</evidence>
<feature type="modified residue" description="N6-(pyridoxal phosphate)lysine" evidence="6">
    <location>
        <position position="294"/>
    </location>
</feature>
<keyword evidence="9" id="KW-1185">Reference proteome</keyword>
<keyword evidence="4 6" id="KW-0663">Pyridoxal phosphate</keyword>
<dbReference type="SUPFAM" id="SSF53383">
    <property type="entry name" value="PLP-dependent transferases"/>
    <property type="match status" value="1"/>
</dbReference>
<evidence type="ECO:0000256" key="2">
    <source>
        <dbReference type="ARBA" id="ARBA00009533"/>
    </source>
</evidence>
<dbReference type="Gene3D" id="3.40.640.10">
    <property type="entry name" value="Type I PLP-dependent aspartate aminotransferase-like (Major domain)"/>
    <property type="match status" value="1"/>
</dbReference>
<dbReference type="GO" id="GO:0016831">
    <property type="term" value="F:carboxy-lyase activity"/>
    <property type="evidence" value="ECO:0007669"/>
    <property type="project" value="UniProtKB-KW"/>
</dbReference>
<dbReference type="CDD" id="cd06450">
    <property type="entry name" value="DOPA_deC_like"/>
    <property type="match status" value="1"/>
</dbReference>
<organism evidence="8 9">
    <name type="scientific">Fodinibius sediminis</name>
    <dbReference type="NCBI Taxonomy" id="1214077"/>
    <lineage>
        <taxon>Bacteria</taxon>
        <taxon>Pseudomonadati</taxon>
        <taxon>Balneolota</taxon>
        <taxon>Balneolia</taxon>
        <taxon>Balneolales</taxon>
        <taxon>Balneolaceae</taxon>
        <taxon>Fodinibius</taxon>
    </lineage>
</organism>
<dbReference type="Pfam" id="PF00282">
    <property type="entry name" value="Pyridoxal_deC"/>
    <property type="match status" value="1"/>
</dbReference>
<gene>
    <name evidence="8" type="ORF">SAMN06265218_11324</name>
</gene>